<dbReference type="AlphaFoldDB" id="G9NAW4"/>
<evidence type="ECO:0000313" key="2">
    <source>
        <dbReference type="Proteomes" id="UP000007115"/>
    </source>
</evidence>
<dbReference type="RefSeq" id="XP_013950180.1">
    <property type="nucleotide sequence ID" value="XM_014094705.1"/>
</dbReference>
<gene>
    <name evidence="1" type="ORF">TRIVIDRAFT_227909</name>
</gene>
<evidence type="ECO:0000313" key="1">
    <source>
        <dbReference type="EMBL" id="EHK15974.1"/>
    </source>
</evidence>
<sequence length="107" mass="11787">MPNDVLENQDDDSTEVEIKIGDNKPDVIEIDVPSNTVVVVNFQDDDATEPTPEPVAGRQRRLIGWPDNGFAGTVERETTLPLDTPEDLVVIGEGRKRKANIPLAVHM</sequence>
<reference evidence="1 2" key="1">
    <citation type="journal article" date="2011" name="Genome Biol.">
        <title>Comparative genome sequence analysis underscores mycoparasitism as the ancestral life style of Trichoderma.</title>
        <authorList>
            <person name="Kubicek C.P."/>
            <person name="Herrera-Estrella A."/>
            <person name="Seidl-Seiboth V."/>
            <person name="Martinez D.A."/>
            <person name="Druzhinina I.S."/>
            <person name="Thon M."/>
            <person name="Zeilinger S."/>
            <person name="Casas-Flores S."/>
            <person name="Horwitz B.A."/>
            <person name="Mukherjee P.K."/>
            <person name="Mukherjee M."/>
            <person name="Kredics L."/>
            <person name="Alcaraz L.D."/>
            <person name="Aerts A."/>
            <person name="Antal Z."/>
            <person name="Atanasova L."/>
            <person name="Cervantes-Badillo M.G."/>
            <person name="Challacombe J."/>
            <person name="Chertkov O."/>
            <person name="McCluskey K."/>
            <person name="Coulpier F."/>
            <person name="Deshpande N."/>
            <person name="von Doehren H."/>
            <person name="Ebbole D.J."/>
            <person name="Esquivel-Naranjo E.U."/>
            <person name="Fekete E."/>
            <person name="Flipphi M."/>
            <person name="Glaser F."/>
            <person name="Gomez-Rodriguez E.Y."/>
            <person name="Gruber S."/>
            <person name="Han C."/>
            <person name="Henrissat B."/>
            <person name="Hermosa R."/>
            <person name="Hernandez-Onate M."/>
            <person name="Karaffa L."/>
            <person name="Kosti I."/>
            <person name="Le Crom S."/>
            <person name="Lindquist E."/>
            <person name="Lucas S."/>
            <person name="Luebeck M."/>
            <person name="Luebeck P.S."/>
            <person name="Margeot A."/>
            <person name="Metz B."/>
            <person name="Misra M."/>
            <person name="Nevalainen H."/>
            <person name="Omann M."/>
            <person name="Packer N."/>
            <person name="Perrone G."/>
            <person name="Uresti-Rivera E.E."/>
            <person name="Salamov A."/>
            <person name="Schmoll M."/>
            <person name="Seiboth B."/>
            <person name="Shapiro H."/>
            <person name="Sukno S."/>
            <person name="Tamayo-Ramos J.A."/>
            <person name="Tisch D."/>
            <person name="Wiest A."/>
            <person name="Wilkinson H.H."/>
            <person name="Zhang M."/>
            <person name="Coutinho P.M."/>
            <person name="Kenerley C.M."/>
            <person name="Monte E."/>
            <person name="Baker S.E."/>
            <person name="Grigoriev I.V."/>
        </authorList>
    </citation>
    <scope>NUCLEOTIDE SEQUENCE [LARGE SCALE GENOMIC DNA]</scope>
    <source>
        <strain evidence="2">Gv29-8 / FGSC 10586</strain>
    </source>
</reference>
<dbReference type="VEuPathDB" id="FungiDB:TRIVIDRAFT_227909"/>
<name>G9NAW4_HYPVG</name>
<comment type="caution">
    <text evidence="1">The sequence shown here is derived from an EMBL/GenBank/DDBJ whole genome shotgun (WGS) entry which is preliminary data.</text>
</comment>
<dbReference type="HOGENOM" id="CLU_2210428_0_0_1"/>
<proteinExistence type="predicted"/>
<keyword evidence="2" id="KW-1185">Reference proteome</keyword>
<dbReference type="Proteomes" id="UP000007115">
    <property type="component" value="Unassembled WGS sequence"/>
</dbReference>
<dbReference type="EMBL" id="ABDF02000091">
    <property type="protein sequence ID" value="EHK15974.1"/>
    <property type="molecule type" value="Genomic_DNA"/>
</dbReference>
<accession>G9NAW4</accession>
<organism evidence="1 2">
    <name type="scientific">Hypocrea virens (strain Gv29-8 / FGSC 10586)</name>
    <name type="common">Gliocladium virens</name>
    <name type="synonym">Trichoderma virens</name>
    <dbReference type="NCBI Taxonomy" id="413071"/>
    <lineage>
        <taxon>Eukaryota</taxon>
        <taxon>Fungi</taxon>
        <taxon>Dikarya</taxon>
        <taxon>Ascomycota</taxon>
        <taxon>Pezizomycotina</taxon>
        <taxon>Sordariomycetes</taxon>
        <taxon>Hypocreomycetidae</taxon>
        <taxon>Hypocreales</taxon>
        <taxon>Hypocreaceae</taxon>
        <taxon>Trichoderma</taxon>
    </lineage>
</organism>
<protein>
    <submittedName>
        <fullName evidence="1">Uncharacterized protein</fullName>
    </submittedName>
</protein>
<dbReference type="GeneID" id="25792121"/>
<dbReference type="InParanoid" id="G9NAW4"/>